<dbReference type="EMBL" id="PDLL01000085">
    <property type="protein sequence ID" value="PYY70769.1"/>
    <property type="molecule type" value="Genomic_DNA"/>
</dbReference>
<accession>A0A2W0EQQ8</accession>
<evidence type="ECO:0000313" key="1">
    <source>
        <dbReference type="EMBL" id="PYY70769.1"/>
    </source>
</evidence>
<dbReference type="Proteomes" id="UP000247437">
    <property type="component" value="Unassembled WGS sequence"/>
</dbReference>
<dbReference type="AlphaFoldDB" id="A0A2W0EQQ8"/>
<organism evidence="1 2">
    <name type="scientific">Pseudomonas jessenii</name>
    <dbReference type="NCBI Taxonomy" id="77298"/>
    <lineage>
        <taxon>Bacteria</taxon>
        <taxon>Pseudomonadati</taxon>
        <taxon>Pseudomonadota</taxon>
        <taxon>Gammaproteobacteria</taxon>
        <taxon>Pseudomonadales</taxon>
        <taxon>Pseudomonadaceae</taxon>
        <taxon>Pseudomonas</taxon>
    </lineage>
</organism>
<evidence type="ECO:0000313" key="2">
    <source>
        <dbReference type="Proteomes" id="UP000247437"/>
    </source>
</evidence>
<reference evidence="1 2" key="1">
    <citation type="journal article" date="2018" name="Appl. Microbiol. Biotechnol.">
        <title>Characterization of the caprolactam degradation pathway in Pseudomonas jessenii using mass spectrometry-based proteomics.</title>
        <authorList>
            <person name="Otzen M."/>
            <person name="Palacio C."/>
            <person name="Janssen D.B."/>
        </authorList>
    </citation>
    <scope>NUCLEOTIDE SEQUENCE [LARGE SCALE GENOMIC DNA]</scope>
    <source>
        <strain evidence="1 2">GO3</strain>
    </source>
</reference>
<sequence>MTTLACNKALTTAAPATDIRSTLTKNRTTTIDSLVVDKVTGEIVGSYVRHDYAPEAYDYPAPFKQDSCTLPVAVVLEDGSPFFLPVLGEDDHKKSAEILLLPVSEVSSKSNAGRPASTATNPIAGLLQCFRFDGYSTAWMDDYICGAAGVEVECEEGASATTGRFNVALSDVRRVLYLQEISTEAAAPILCNHKFQPMSIRQVERVVKAAWIALGGLMLHLERHQELLHQFDYIVDFNEFWLHRDRQNRGESPKKAEVILLLAEGEKIAAIAKRTGVHRNTVSRWKRKIIAI</sequence>
<name>A0A2W0EQQ8_PSEJE</name>
<protein>
    <submittedName>
        <fullName evidence="1">Uncharacterized protein</fullName>
    </submittedName>
</protein>
<dbReference type="OrthoDB" id="7030805at2"/>
<gene>
    <name evidence="1" type="ORF">CRX42_09695</name>
</gene>
<comment type="caution">
    <text evidence="1">The sequence shown here is derived from an EMBL/GenBank/DDBJ whole genome shotgun (WGS) entry which is preliminary data.</text>
</comment>
<dbReference type="RefSeq" id="WP_110659237.1">
    <property type="nucleotide sequence ID" value="NZ_PDLL01000085.1"/>
</dbReference>
<dbReference type="Pfam" id="PF13384">
    <property type="entry name" value="HTH_23"/>
    <property type="match status" value="1"/>
</dbReference>
<dbReference type="InterPro" id="IPR009057">
    <property type="entry name" value="Homeodomain-like_sf"/>
</dbReference>
<dbReference type="SUPFAM" id="SSF46689">
    <property type="entry name" value="Homeodomain-like"/>
    <property type="match status" value="1"/>
</dbReference>
<proteinExistence type="predicted"/>